<accession>A0A364KL37</accession>
<evidence type="ECO:0000313" key="9">
    <source>
        <dbReference type="Proteomes" id="UP000249363"/>
    </source>
</evidence>
<dbReference type="Proteomes" id="UP000249363">
    <property type="component" value="Unassembled WGS sequence"/>
</dbReference>
<reference evidence="8 9" key="1">
    <citation type="journal article" date="2017" name="Biotechnol. Biofuels">
        <title>Differential beta-glucosidase expression as a function of carbon source availability in Talaromyces amestolkiae: a genomic and proteomic approach.</title>
        <authorList>
            <person name="de Eugenio L.I."/>
            <person name="Mendez-Liter J.A."/>
            <person name="Nieto-Dominguez M."/>
            <person name="Alonso L."/>
            <person name="Gil-Munoz J."/>
            <person name="Barriuso J."/>
            <person name="Prieto A."/>
            <person name="Martinez M.J."/>
        </authorList>
    </citation>
    <scope>NUCLEOTIDE SEQUENCE [LARGE SCALE GENOMIC DNA]</scope>
    <source>
        <strain evidence="8 9">CIB</strain>
    </source>
</reference>
<dbReference type="GeneID" id="63789483"/>
<gene>
    <name evidence="8" type="ORF">BHQ10_000266</name>
</gene>
<evidence type="ECO:0000259" key="7">
    <source>
        <dbReference type="Pfam" id="PF20649"/>
    </source>
</evidence>
<keyword evidence="4" id="KW-0472">Membrane</keyword>
<dbReference type="AlphaFoldDB" id="A0A364KL37"/>
<dbReference type="Pfam" id="PF10392">
    <property type="entry name" value="COG5_N"/>
    <property type="match status" value="1"/>
</dbReference>
<feature type="domain" description="Conserved oligomeric Golgi complex subunit 5 helical" evidence="7">
    <location>
        <begin position="242"/>
        <end position="438"/>
    </location>
</feature>
<evidence type="ECO:0000256" key="5">
    <source>
        <dbReference type="SAM" id="MobiDB-lite"/>
    </source>
</evidence>
<evidence type="ECO:0000256" key="3">
    <source>
        <dbReference type="ARBA" id="ARBA00023034"/>
    </source>
</evidence>
<dbReference type="GO" id="GO:0017119">
    <property type="term" value="C:Golgi transport complex"/>
    <property type="evidence" value="ECO:0007669"/>
    <property type="project" value="InterPro"/>
</dbReference>
<name>A0A364KL37_TALAM</name>
<dbReference type="EMBL" id="MIKG01000001">
    <property type="protein sequence ID" value="RAO64254.1"/>
    <property type="molecule type" value="Genomic_DNA"/>
</dbReference>
<sequence>MATSEASYIDYDTFLDPDFSAASFANTLVTNTNNINDTQVDLSTPLSRVLFDVQEIDTHIHNLTTKSALPLLEHTQDRSQSSQRILSQVEEQVSSLAEGYQRLEKEVLRKWASAEEARVAAQNSLQTLRLARAVARCISLGRQLESQIAEVTGRVSSSTNTSGAMAAAKDDHRAMVRAATTILMLRQMFSAIGEGEEGQGLDRVKVIRTLRSDLVIPAENTTKARAQQVINRFSVSSLIVDGSSRTSNGTQSPPPATSSSSSSTYAQTEEAKARLFSAITTLYLLSPTPKNGVSAEDFQPELLLSTLQGYIHNSLTSSLSSLARGLATLPTLDRALAEVSGRCQDIAALEALLAGLKRPSHPLLSSSTITTTAQTTEQTSNLLKPLLHVLDTSSLPSYYWRSLASSLPSRVQEIISRGGAAARSLRSGRDRLRNDLRECVLRGSQLPANVAKGRAVSGAPGAGGASVVVGNWEREAAVMVSAVVGALGR</sequence>
<comment type="caution">
    <text evidence="8">The sequence shown here is derived from an EMBL/GenBank/DDBJ whole genome shotgun (WGS) entry which is preliminary data.</text>
</comment>
<feature type="domain" description="Conserved oligomeric Golgi complex subunit 5 N-terminal" evidence="6">
    <location>
        <begin position="13"/>
        <end position="144"/>
    </location>
</feature>
<evidence type="ECO:0000256" key="1">
    <source>
        <dbReference type="ARBA" id="ARBA00004395"/>
    </source>
</evidence>
<keyword evidence="9" id="KW-1185">Reference proteome</keyword>
<dbReference type="RefSeq" id="XP_040728771.1">
    <property type="nucleotide sequence ID" value="XM_040874830.1"/>
</dbReference>
<evidence type="ECO:0000256" key="4">
    <source>
        <dbReference type="ARBA" id="ARBA00023136"/>
    </source>
</evidence>
<evidence type="ECO:0000313" key="8">
    <source>
        <dbReference type="EMBL" id="RAO64254.1"/>
    </source>
</evidence>
<dbReference type="PANTHER" id="PTHR13228:SF3">
    <property type="entry name" value="CONSERVED OLIGOMERIC GOLGI COMPLEX SUBUNIT 5"/>
    <property type="match status" value="1"/>
</dbReference>
<dbReference type="Pfam" id="PF20649">
    <property type="entry name" value="COG5_C"/>
    <property type="match status" value="1"/>
</dbReference>
<evidence type="ECO:0000256" key="2">
    <source>
        <dbReference type="ARBA" id="ARBA00020974"/>
    </source>
</evidence>
<dbReference type="GO" id="GO:0000139">
    <property type="term" value="C:Golgi membrane"/>
    <property type="evidence" value="ECO:0007669"/>
    <property type="project" value="UniProtKB-SubCell"/>
</dbReference>
<comment type="subcellular location">
    <subcellularLocation>
        <location evidence="1">Golgi apparatus membrane</location>
        <topology evidence="1">Peripheral membrane protein</topology>
    </subcellularLocation>
</comment>
<organism evidence="8 9">
    <name type="scientific">Talaromyces amestolkiae</name>
    <dbReference type="NCBI Taxonomy" id="1196081"/>
    <lineage>
        <taxon>Eukaryota</taxon>
        <taxon>Fungi</taxon>
        <taxon>Dikarya</taxon>
        <taxon>Ascomycota</taxon>
        <taxon>Pezizomycotina</taxon>
        <taxon>Eurotiomycetes</taxon>
        <taxon>Eurotiomycetidae</taxon>
        <taxon>Eurotiales</taxon>
        <taxon>Trichocomaceae</taxon>
        <taxon>Talaromyces</taxon>
        <taxon>Talaromyces sect. Talaromyces</taxon>
    </lineage>
</organism>
<dbReference type="STRING" id="1196081.A0A364KL37"/>
<dbReference type="InterPro" id="IPR048485">
    <property type="entry name" value="COG5_helical"/>
</dbReference>
<dbReference type="InterPro" id="IPR049176">
    <property type="entry name" value="COG5_N"/>
</dbReference>
<dbReference type="GO" id="GO:0006891">
    <property type="term" value="P:intra-Golgi vesicle-mediated transport"/>
    <property type="evidence" value="ECO:0007669"/>
    <property type="project" value="InterPro"/>
</dbReference>
<keyword evidence="3" id="KW-0333">Golgi apparatus</keyword>
<proteinExistence type="predicted"/>
<evidence type="ECO:0000259" key="6">
    <source>
        <dbReference type="Pfam" id="PF10392"/>
    </source>
</evidence>
<dbReference type="PANTHER" id="PTHR13228">
    <property type="entry name" value="CONSERVED OLIGOMERIC GOLGI COMPLEX COMPONENT 5"/>
    <property type="match status" value="1"/>
</dbReference>
<protein>
    <recommendedName>
        <fullName evidence="2">Conserved oligomeric Golgi complex subunit 5</fullName>
    </recommendedName>
</protein>
<dbReference type="InterPro" id="IPR019465">
    <property type="entry name" value="Cog5"/>
</dbReference>
<dbReference type="OrthoDB" id="18786at2759"/>
<feature type="region of interest" description="Disordered" evidence="5">
    <location>
        <begin position="242"/>
        <end position="265"/>
    </location>
</feature>